<keyword evidence="1" id="KW-0325">Glycoprotein</keyword>
<accession>A0A8B9UJX3</accession>
<dbReference type="InterPro" id="IPR013164">
    <property type="entry name" value="Cadherin_N"/>
</dbReference>
<evidence type="ECO:0000256" key="1">
    <source>
        <dbReference type="ARBA" id="ARBA00023180"/>
    </source>
</evidence>
<evidence type="ECO:0000256" key="2">
    <source>
        <dbReference type="SAM" id="SignalP"/>
    </source>
</evidence>
<feature type="chain" id="PRO_5034859692" description="Cadherin N-terminal domain-containing protein" evidence="2">
    <location>
        <begin position="31"/>
        <end position="108"/>
    </location>
</feature>
<keyword evidence="2" id="KW-0732">Signal</keyword>
<dbReference type="Gene3D" id="2.60.40.60">
    <property type="entry name" value="Cadherins"/>
    <property type="match status" value="1"/>
</dbReference>
<dbReference type="Pfam" id="PF08266">
    <property type="entry name" value="Cadherin_2"/>
    <property type="match status" value="1"/>
</dbReference>
<evidence type="ECO:0000259" key="3">
    <source>
        <dbReference type="Pfam" id="PF08266"/>
    </source>
</evidence>
<organism evidence="4 5">
    <name type="scientific">Anas zonorhyncha</name>
    <name type="common">Eastern spot-billed duck</name>
    <dbReference type="NCBI Taxonomy" id="75864"/>
    <lineage>
        <taxon>Eukaryota</taxon>
        <taxon>Metazoa</taxon>
        <taxon>Chordata</taxon>
        <taxon>Craniata</taxon>
        <taxon>Vertebrata</taxon>
        <taxon>Euteleostomi</taxon>
        <taxon>Archelosauria</taxon>
        <taxon>Archosauria</taxon>
        <taxon>Dinosauria</taxon>
        <taxon>Saurischia</taxon>
        <taxon>Theropoda</taxon>
        <taxon>Coelurosauria</taxon>
        <taxon>Aves</taxon>
        <taxon>Neognathae</taxon>
        <taxon>Galloanserae</taxon>
        <taxon>Anseriformes</taxon>
        <taxon>Anatidae</taxon>
        <taxon>Anatinae</taxon>
        <taxon>Anas</taxon>
    </lineage>
</organism>
<reference evidence="4" key="2">
    <citation type="submission" date="2025-09" db="UniProtKB">
        <authorList>
            <consortium name="Ensembl"/>
        </authorList>
    </citation>
    <scope>IDENTIFICATION</scope>
</reference>
<dbReference type="Proteomes" id="UP000694549">
    <property type="component" value="Unplaced"/>
</dbReference>
<feature type="signal peptide" evidence="2">
    <location>
        <begin position="1"/>
        <end position="30"/>
    </location>
</feature>
<protein>
    <recommendedName>
        <fullName evidence="3">Cadherin N-terminal domain-containing protein</fullName>
    </recommendedName>
</protein>
<evidence type="ECO:0000313" key="4">
    <source>
        <dbReference type="Ensembl" id="ENSAZOP00000009225.1"/>
    </source>
</evidence>
<feature type="domain" description="Cadherin N-terminal" evidence="3">
    <location>
        <begin position="31"/>
        <end position="74"/>
    </location>
</feature>
<reference evidence="4" key="1">
    <citation type="submission" date="2025-08" db="UniProtKB">
        <authorList>
            <consortium name="Ensembl"/>
        </authorList>
    </citation>
    <scope>IDENTIFICATION</scope>
</reference>
<proteinExistence type="predicted"/>
<dbReference type="AlphaFoldDB" id="A0A8B9UJX3"/>
<name>A0A8B9UJX3_9AVES</name>
<dbReference type="Ensembl" id="ENSAZOT00000009837.1">
    <property type="protein sequence ID" value="ENSAZOP00000009225.1"/>
    <property type="gene ID" value="ENSAZOG00000005839.1"/>
</dbReference>
<sequence>MCAAREGRWGRRQRALLCCVLVAAWEAAWGQLRYSVPEELPKGSFVGDVAKDLALQPAALRDRGARVVSLGAQPSQEADGSLMLHSYRGNCFILVDDIGTTTQITFEH</sequence>
<evidence type="ECO:0000313" key="5">
    <source>
        <dbReference type="Proteomes" id="UP000694549"/>
    </source>
</evidence>
<keyword evidence="5" id="KW-1185">Reference proteome</keyword>